<feature type="non-terminal residue" evidence="1">
    <location>
        <position position="1"/>
    </location>
</feature>
<protein>
    <submittedName>
        <fullName evidence="1">Uncharacterized protein</fullName>
    </submittedName>
</protein>
<reference evidence="1 2" key="1">
    <citation type="journal article" date="2020" name="Cell">
        <title>Large-Scale Comparative Analyses of Tick Genomes Elucidate Their Genetic Diversity and Vector Capacities.</title>
        <authorList>
            <consortium name="Tick Genome and Microbiome Consortium (TIGMIC)"/>
            <person name="Jia N."/>
            <person name="Wang J."/>
            <person name="Shi W."/>
            <person name="Du L."/>
            <person name="Sun Y."/>
            <person name="Zhan W."/>
            <person name="Jiang J.F."/>
            <person name="Wang Q."/>
            <person name="Zhang B."/>
            <person name="Ji P."/>
            <person name="Bell-Sakyi L."/>
            <person name="Cui X.M."/>
            <person name="Yuan T.T."/>
            <person name="Jiang B.G."/>
            <person name="Yang W.F."/>
            <person name="Lam T.T."/>
            <person name="Chang Q.C."/>
            <person name="Ding S.J."/>
            <person name="Wang X.J."/>
            <person name="Zhu J.G."/>
            <person name="Ruan X.D."/>
            <person name="Zhao L."/>
            <person name="Wei J.T."/>
            <person name="Ye R.Z."/>
            <person name="Que T.C."/>
            <person name="Du C.H."/>
            <person name="Zhou Y.H."/>
            <person name="Cheng J.X."/>
            <person name="Dai P.F."/>
            <person name="Guo W.B."/>
            <person name="Han X.H."/>
            <person name="Huang E.J."/>
            <person name="Li L.F."/>
            <person name="Wei W."/>
            <person name="Gao Y.C."/>
            <person name="Liu J.Z."/>
            <person name="Shao H.Z."/>
            <person name="Wang X."/>
            <person name="Wang C.C."/>
            <person name="Yang T.C."/>
            <person name="Huo Q.B."/>
            <person name="Li W."/>
            <person name="Chen H.Y."/>
            <person name="Chen S.E."/>
            <person name="Zhou L.G."/>
            <person name="Ni X.B."/>
            <person name="Tian J.H."/>
            <person name="Sheng Y."/>
            <person name="Liu T."/>
            <person name="Pan Y.S."/>
            <person name="Xia L.Y."/>
            <person name="Li J."/>
            <person name="Zhao F."/>
            <person name="Cao W.C."/>
        </authorList>
    </citation>
    <scope>NUCLEOTIDE SEQUENCE [LARGE SCALE GENOMIC DNA]</scope>
    <source>
        <strain evidence="1">Iper-2018</strain>
    </source>
</reference>
<dbReference type="Proteomes" id="UP000805193">
    <property type="component" value="Unassembled WGS sequence"/>
</dbReference>
<evidence type="ECO:0000313" key="2">
    <source>
        <dbReference type="Proteomes" id="UP000805193"/>
    </source>
</evidence>
<evidence type="ECO:0000313" key="1">
    <source>
        <dbReference type="EMBL" id="KAG0433933.1"/>
    </source>
</evidence>
<feature type="non-terminal residue" evidence="1">
    <location>
        <position position="216"/>
    </location>
</feature>
<accession>A0AC60QIY9</accession>
<dbReference type="EMBL" id="JABSTQ010008906">
    <property type="protein sequence ID" value="KAG0433933.1"/>
    <property type="molecule type" value="Genomic_DNA"/>
</dbReference>
<name>A0AC60QIY9_IXOPE</name>
<gene>
    <name evidence="1" type="ORF">HPB47_019467</name>
</gene>
<comment type="caution">
    <text evidence="1">The sequence shown here is derived from an EMBL/GenBank/DDBJ whole genome shotgun (WGS) entry which is preliminary data.</text>
</comment>
<organism evidence="1 2">
    <name type="scientific">Ixodes persulcatus</name>
    <name type="common">Taiga tick</name>
    <dbReference type="NCBI Taxonomy" id="34615"/>
    <lineage>
        <taxon>Eukaryota</taxon>
        <taxon>Metazoa</taxon>
        <taxon>Ecdysozoa</taxon>
        <taxon>Arthropoda</taxon>
        <taxon>Chelicerata</taxon>
        <taxon>Arachnida</taxon>
        <taxon>Acari</taxon>
        <taxon>Parasitiformes</taxon>
        <taxon>Ixodida</taxon>
        <taxon>Ixodoidea</taxon>
        <taxon>Ixodidae</taxon>
        <taxon>Ixodinae</taxon>
        <taxon>Ixodes</taxon>
    </lineage>
</organism>
<sequence>AMLGVLRCTQRARCAYKTLSRHCSSSSKTPDEPDQKVKEPDQAKKAAMDKLSALLTDMKIESVSSSDPSSISFKLAKPGRPKKPELREAAEKTKGLEQQMVEAVKEVAASLGGDQEQTRVRTPLQTEAAQGGKGCRRGPGRRQEQGTPRRPLCGHEGGPAERTQERPALHRHDSGQCRRGHSRVRDSGLAGNHRRPRSGRRQGREGVAQEGRPHRG</sequence>
<keyword evidence="2" id="KW-1185">Reference proteome</keyword>
<proteinExistence type="predicted"/>